<dbReference type="GO" id="GO:0006950">
    <property type="term" value="P:response to stress"/>
    <property type="evidence" value="ECO:0007669"/>
    <property type="project" value="TreeGrafter"/>
</dbReference>
<dbReference type="Gene3D" id="1.10.10.10">
    <property type="entry name" value="Winged helix-like DNA-binding domain superfamily/Winged helix DNA-binding domain"/>
    <property type="match status" value="1"/>
</dbReference>
<dbReference type="PANTHER" id="PTHR33164">
    <property type="entry name" value="TRANSCRIPTIONAL REGULATOR, MARR FAMILY"/>
    <property type="match status" value="1"/>
</dbReference>
<evidence type="ECO:0000313" key="6">
    <source>
        <dbReference type="EMBL" id="MDZ5758555.1"/>
    </source>
</evidence>
<dbReference type="InterPro" id="IPR039422">
    <property type="entry name" value="MarR/SlyA-like"/>
</dbReference>
<feature type="domain" description="HTH marR-type" evidence="5">
    <location>
        <begin position="19"/>
        <end position="146"/>
    </location>
</feature>
<dbReference type="RefSeq" id="WP_318589729.1">
    <property type="nucleotide sequence ID" value="NZ_CP185245.1"/>
</dbReference>
<evidence type="ECO:0000313" key="7">
    <source>
        <dbReference type="Proteomes" id="UP001290462"/>
    </source>
</evidence>
<protein>
    <submittedName>
        <fullName evidence="6">MarR family transcriptional regulator</fullName>
    </submittedName>
</protein>
<dbReference type="SMART" id="SM00347">
    <property type="entry name" value="HTH_MARR"/>
    <property type="match status" value="1"/>
</dbReference>
<keyword evidence="2" id="KW-0238">DNA-binding</keyword>
<dbReference type="PROSITE" id="PS50995">
    <property type="entry name" value="HTH_MARR_2"/>
    <property type="match status" value="1"/>
</dbReference>
<sequence length="231" mass="26352">MNTENKDEQSNPVNLPEQFLKLESLLHRHFEKMRHGNEPFGNPHKGQGRVLSLLKLQPVTTQKELSFLLDMRPQSLGELLSKLEIKGYITRKPSEADRRILTIKLTELGTEVADKLDTNQTQQTVFDSLSKNEQTQLGTIMDKLIKELEKEIPQQNDRLNRGRRLFGGGRPDFNSHEGDPRGAQFFGGRPEFGGRRFDSKAPEGFDPRGGFPFDPTNFPEKEEFDSNDSTN</sequence>
<keyword evidence="3" id="KW-0804">Transcription</keyword>
<organism evidence="6 7">
    <name type="scientific">Carnobacterium maltaromaticum</name>
    <name type="common">Carnobacterium piscicola</name>
    <dbReference type="NCBI Taxonomy" id="2751"/>
    <lineage>
        <taxon>Bacteria</taxon>
        <taxon>Bacillati</taxon>
        <taxon>Bacillota</taxon>
        <taxon>Bacilli</taxon>
        <taxon>Lactobacillales</taxon>
        <taxon>Carnobacteriaceae</taxon>
        <taxon>Carnobacterium</taxon>
    </lineage>
</organism>
<dbReference type="GO" id="GO:0003700">
    <property type="term" value="F:DNA-binding transcription factor activity"/>
    <property type="evidence" value="ECO:0007669"/>
    <property type="project" value="InterPro"/>
</dbReference>
<dbReference type="SUPFAM" id="SSF46785">
    <property type="entry name" value="Winged helix' DNA-binding domain"/>
    <property type="match status" value="1"/>
</dbReference>
<dbReference type="Proteomes" id="UP001290462">
    <property type="component" value="Unassembled WGS sequence"/>
</dbReference>
<dbReference type="Pfam" id="PF01047">
    <property type="entry name" value="MarR"/>
    <property type="match status" value="1"/>
</dbReference>
<keyword evidence="1" id="KW-0805">Transcription regulation</keyword>
<dbReference type="InterPro" id="IPR000835">
    <property type="entry name" value="HTH_MarR-typ"/>
</dbReference>
<evidence type="ECO:0000256" key="3">
    <source>
        <dbReference type="ARBA" id="ARBA00023163"/>
    </source>
</evidence>
<dbReference type="AlphaFoldDB" id="A0AAW9JPI0"/>
<evidence type="ECO:0000256" key="2">
    <source>
        <dbReference type="ARBA" id="ARBA00023125"/>
    </source>
</evidence>
<dbReference type="EMBL" id="JAVBVO010000003">
    <property type="protein sequence ID" value="MDZ5758555.1"/>
    <property type="molecule type" value="Genomic_DNA"/>
</dbReference>
<dbReference type="PRINTS" id="PR00598">
    <property type="entry name" value="HTHMARR"/>
</dbReference>
<evidence type="ECO:0000256" key="1">
    <source>
        <dbReference type="ARBA" id="ARBA00023015"/>
    </source>
</evidence>
<proteinExistence type="predicted"/>
<feature type="compositionally biased region" description="Acidic residues" evidence="4">
    <location>
        <begin position="222"/>
        <end position="231"/>
    </location>
</feature>
<feature type="region of interest" description="Disordered" evidence="4">
    <location>
        <begin position="155"/>
        <end position="231"/>
    </location>
</feature>
<dbReference type="InterPro" id="IPR036388">
    <property type="entry name" value="WH-like_DNA-bd_sf"/>
</dbReference>
<dbReference type="PANTHER" id="PTHR33164:SF43">
    <property type="entry name" value="HTH-TYPE TRANSCRIPTIONAL REPRESSOR YETL"/>
    <property type="match status" value="1"/>
</dbReference>
<dbReference type="InterPro" id="IPR023187">
    <property type="entry name" value="Tscrpt_reg_MarR-type_CS"/>
</dbReference>
<name>A0AAW9JPI0_CARML</name>
<dbReference type="GO" id="GO:0003677">
    <property type="term" value="F:DNA binding"/>
    <property type="evidence" value="ECO:0007669"/>
    <property type="project" value="UniProtKB-KW"/>
</dbReference>
<comment type="caution">
    <text evidence="6">The sequence shown here is derived from an EMBL/GenBank/DDBJ whole genome shotgun (WGS) entry which is preliminary data.</text>
</comment>
<accession>A0AAW9JPI0</accession>
<dbReference type="PROSITE" id="PS01117">
    <property type="entry name" value="HTH_MARR_1"/>
    <property type="match status" value="1"/>
</dbReference>
<evidence type="ECO:0000256" key="4">
    <source>
        <dbReference type="SAM" id="MobiDB-lite"/>
    </source>
</evidence>
<feature type="compositionally biased region" description="Basic and acidic residues" evidence="4">
    <location>
        <begin position="192"/>
        <end position="206"/>
    </location>
</feature>
<reference evidence="6" key="1">
    <citation type="submission" date="2023-08" db="EMBL/GenBank/DDBJ databases">
        <title>Genomic characterization of piscicolin 126 produced by Carnobacterium maltaromaticum CM22 strain isolated from salmon (Salmo salar).</title>
        <authorList>
            <person name="Gonzalez-Gragera E."/>
            <person name="Garcia-Lopez J.D."/>
            <person name="Teso-Perez C."/>
            <person name="Gimenez-Hernandez I."/>
            <person name="Peralta-Sanchez J.M."/>
            <person name="Valdivia E."/>
            <person name="Montalban-Lopez M."/>
            <person name="Martin-Platero A.M."/>
            <person name="Banos A."/>
            <person name="Martinez-Bueno M."/>
        </authorList>
    </citation>
    <scope>NUCLEOTIDE SEQUENCE</scope>
    <source>
        <strain evidence="6">CM22</strain>
    </source>
</reference>
<dbReference type="InterPro" id="IPR036390">
    <property type="entry name" value="WH_DNA-bd_sf"/>
</dbReference>
<gene>
    <name evidence="6" type="ORF">RAK27_07735</name>
</gene>
<evidence type="ECO:0000259" key="5">
    <source>
        <dbReference type="PROSITE" id="PS50995"/>
    </source>
</evidence>